<dbReference type="Pfam" id="PF23133">
    <property type="entry name" value="DUF7050"/>
    <property type="match status" value="1"/>
</dbReference>
<dbReference type="GO" id="GO:0046983">
    <property type="term" value="F:protein dimerization activity"/>
    <property type="evidence" value="ECO:0007669"/>
    <property type="project" value="InterPro"/>
</dbReference>
<dbReference type="CDD" id="cd11393">
    <property type="entry name" value="bHLH_AtbHLH_like"/>
    <property type="match status" value="1"/>
</dbReference>
<evidence type="ECO:0000259" key="7">
    <source>
        <dbReference type="PROSITE" id="PS50888"/>
    </source>
</evidence>
<name>A0AAF1B9P4_DAUCS</name>
<dbReference type="GO" id="GO:0005634">
    <property type="term" value="C:nucleus"/>
    <property type="evidence" value="ECO:0007669"/>
    <property type="project" value="UniProtKB-SubCell"/>
</dbReference>
<dbReference type="KEGG" id="dcr:108192519"/>
<protein>
    <recommendedName>
        <fullName evidence="7">BHLH domain-containing protein</fullName>
    </recommendedName>
</protein>
<dbReference type="PROSITE" id="PS50888">
    <property type="entry name" value="BHLH"/>
    <property type="match status" value="1"/>
</dbReference>
<dbReference type="PROSITE" id="PS51257">
    <property type="entry name" value="PROKAR_LIPOPROTEIN"/>
    <property type="match status" value="1"/>
</dbReference>
<sequence length="524" mass="58325">MESIFKLSEGDRTAYLHQMSSSLGCTYVCLWSYLPQPSNCLVFLDGVYHEEYTDKLAIGGSSSSLSVTSLPSRLFYVYQKSVLSVDDGRVPGIAFKNSIPYLEYKGLELQTLTSTQVQLQFYQEARIKTSIFMGCRSGEIELGFSTVSQVNVEAQMKNLFPQEFSLQVVPRELTDQPTDQTVPPSLPPPLLPISTNIASTSHNPNPTLQQPFPPLVSSPNTNDAFQETIDTLNQIRNVNFPTIESEDAAITQAILAVISSSTSPSPTSSASSPQPPQRSSAFKTYRRSVLAPGRQITRPRRPNMLKLAVEFIRSSSSLMRGQERSQTGSRSGSNQLQHMIKERKRRERLNQNFEALRSLLPPGSKKDKASVLNSTVEYMNLLISEVRELNRRNQILLSQQHEETNEANNQETIGGTSLPSTNAGDHRLDILIANVAETTSEARVLDLRVRVRGECSISDIVIRVLEFLRQVANVGLLSVEASTQMVGTAAVSDFVWRFKIEGDENWEESSFLEAVRRVIADLTQ</sequence>
<reference evidence="8" key="1">
    <citation type="journal article" date="2016" name="Nat. Genet.">
        <title>A high-quality carrot genome assembly provides new insights into carotenoid accumulation and asterid genome evolution.</title>
        <authorList>
            <person name="Iorizzo M."/>
            <person name="Ellison S."/>
            <person name="Senalik D."/>
            <person name="Zeng P."/>
            <person name="Satapoomin P."/>
            <person name="Huang J."/>
            <person name="Bowman M."/>
            <person name="Iovene M."/>
            <person name="Sanseverino W."/>
            <person name="Cavagnaro P."/>
            <person name="Yildiz M."/>
            <person name="Macko-Podgorni A."/>
            <person name="Moranska E."/>
            <person name="Grzebelus E."/>
            <person name="Grzebelus D."/>
            <person name="Ashrafi H."/>
            <person name="Zheng Z."/>
            <person name="Cheng S."/>
            <person name="Spooner D."/>
            <person name="Van Deynze A."/>
            <person name="Simon P."/>
        </authorList>
    </citation>
    <scope>NUCLEOTIDE SEQUENCE</scope>
    <source>
        <tissue evidence="8">Leaf</tissue>
    </source>
</reference>
<evidence type="ECO:0000256" key="1">
    <source>
        <dbReference type="ARBA" id="ARBA00004123"/>
    </source>
</evidence>
<dbReference type="EMBL" id="CP093350">
    <property type="protein sequence ID" value="WOH11435.1"/>
    <property type="molecule type" value="Genomic_DNA"/>
</dbReference>
<evidence type="ECO:0000313" key="9">
    <source>
        <dbReference type="Proteomes" id="UP000077755"/>
    </source>
</evidence>
<feature type="region of interest" description="Disordered" evidence="6">
    <location>
        <begin position="260"/>
        <end position="301"/>
    </location>
</feature>
<reference evidence="8" key="2">
    <citation type="submission" date="2022-03" db="EMBL/GenBank/DDBJ databases">
        <title>Draft title - Genomic analysis of global carrot germplasm unveils the trajectory of domestication and the origin of high carotenoid orange carrot.</title>
        <authorList>
            <person name="Iorizzo M."/>
            <person name="Ellison S."/>
            <person name="Senalik D."/>
            <person name="Macko-Podgorni A."/>
            <person name="Grzebelus D."/>
            <person name="Bostan H."/>
            <person name="Rolling W."/>
            <person name="Curaba J."/>
            <person name="Simon P."/>
        </authorList>
    </citation>
    <scope>NUCLEOTIDE SEQUENCE</scope>
    <source>
        <tissue evidence="8">Leaf</tissue>
    </source>
</reference>
<keyword evidence="5" id="KW-0175">Coiled coil</keyword>
<feature type="domain" description="BHLH" evidence="7">
    <location>
        <begin position="333"/>
        <end position="382"/>
    </location>
</feature>
<feature type="compositionally biased region" description="Polar residues" evidence="6">
    <location>
        <begin position="406"/>
        <end position="421"/>
    </location>
</feature>
<evidence type="ECO:0000256" key="3">
    <source>
        <dbReference type="ARBA" id="ARBA00023163"/>
    </source>
</evidence>
<dbReference type="Proteomes" id="UP000077755">
    <property type="component" value="Chromosome 8"/>
</dbReference>
<organism evidence="8 9">
    <name type="scientific">Daucus carota subsp. sativus</name>
    <name type="common">Carrot</name>
    <dbReference type="NCBI Taxonomy" id="79200"/>
    <lineage>
        <taxon>Eukaryota</taxon>
        <taxon>Viridiplantae</taxon>
        <taxon>Streptophyta</taxon>
        <taxon>Embryophyta</taxon>
        <taxon>Tracheophyta</taxon>
        <taxon>Spermatophyta</taxon>
        <taxon>Magnoliopsida</taxon>
        <taxon>eudicotyledons</taxon>
        <taxon>Gunneridae</taxon>
        <taxon>Pentapetalae</taxon>
        <taxon>asterids</taxon>
        <taxon>campanulids</taxon>
        <taxon>Apiales</taxon>
        <taxon>Apiaceae</taxon>
        <taxon>Apioideae</taxon>
        <taxon>Scandiceae</taxon>
        <taxon>Daucinae</taxon>
        <taxon>Daucus</taxon>
        <taxon>Daucus sect. Daucus</taxon>
    </lineage>
</organism>
<keyword evidence="3" id="KW-0804">Transcription</keyword>
<feature type="region of interest" description="Disordered" evidence="6">
    <location>
        <begin position="317"/>
        <end position="339"/>
    </location>
</feature>
<keyword evidence="4" id="KW-0539">Nucleus</keyword>
<feature type="region of interest" description="Disordered" evidence="6">
    <location>
        <begin position="401"/>
        <end position="421"/>
    </location>
</feature>
<dbReference type="SUPFAM" id="SSF47459">
    <property type="entry name" value="HLH, helix-loop-helix DNA-binding domain"/>
    <property type="match status" value="1"/>
</dbReference>
<feature type="compositionally biased region" description="Low complexity" evidence="6">
    <location>
        <begin position="260"/>
        <end position="281"/>
    </location>
</feature>
<dbReference type="Pfam" id="PF23132">
    <property type="entry name" value="DUF7049"/>
    <property type="match status" value="1"/>
</dbReference>
<dbReference type="InterPro" id="IPR045239">
    <property type="entry name" value="bHLH95_bHLH"/>
</dbReference>
<dbReference type="InterPro" id="IPR055477">
    <property type="entry name" value="DUF7049"/>
</dbReference>
<evidence type="ECO:0000256" key="4">
    <source>
        <dbReference type="ARBA" id="ARBA00023242"/>
    </source>
</evidence>
<gene>
    <name evidence="8" type="ORF">DCAR_0830921</name>
</gene>
<evidence type="ECO:0000256" key="5">
    <source>
        <dbReference type="SAM" id="Coils"/>
    </source>
</evidence>
<keyword evidence="9" id="KW-1185">Reference proteome</keyword>
<dbReference type="InterPro" id="IPR036638">
    <property type="entry name" value="HLH_DNA-bd_sf"/>
</dbReference>
<dbReference type="SMART" id="SM00353">
    <property type="entry name" value="HLH"/>
    <property type="match status" value="1"/>
</dbReference>
<dbReference type="InterPro" id="IPR044658">
    <property type="entry name" value="bHLH92/bHLH041-like"/>
</dbReference>
<keyword evidence="2" id="KW-0805">Transcription regulation</keyword>
<dbReference type="PANTHER" id="PTHR46665:SF1">
    <property type="entry name" value="SPERMATOGENESIS- AND OOGENESIS-SPECIFIC BASIC HELIX-LOOP-HELIX-CONTAINING PROTEIN 1"/>
    <property type="match status" value="1"/>
</dbReference>
<evidence type="ECO:0000313" key="8">
    <source>
        <dbReference type="EMBL" id="WOH11435.1"/>
    </source>
</evidence>
<accession>A0AAF1B9P4</accession>
<dbReference type="AlphaFoldDB" id="A0AAF1B9P4"/>
<evidence type="ECO:0000256" key="2">
    <source>
        <dbReference type="ARBA" id="ARBA00023015"/>
    </source>
</evidence>
<dbReference type="Pfam" id="PF00010">
    <property type="entry name" value="HLH"/>
    <property type="match status" value="1"/>
</dbReference>
<feature type="compositionally biased region" description="Polar residues" evidence="6">
    <location>
        <begin position="317"/>
        <end position="337"/>
    </location>
</feature>
<dbReference type="InterPro" id="IPR011598">
    <property type="entry name" value="bHLH_dom"/>
</dbReference>
<comment type="subcellular location">
    <subcellularLocation>
        <location evidence="1">Nucleus</location>
    </subcellularLocation>
</comment>
<feature type="coiled-coil region" evidence="5">
    <location>
        <begin position="339"/>
        <end position="399"/>
    </location>
</feature>
<proteinExistence type="predicted"/>
<dbReference type="InterPro" id="IPR055478">
    <property type="entry name" value="DUF7050"/>
</dbReference>
<dbReference type="Gene3D" id="4.10.280.10">
    <property type="entry name" value="Helix-loop-helix DNA-binding domain"/>
    <property type="match status" value="1"/>
</dbReference>
<dbReference type="PANTHER" id="PTHR46665">
    <property type="entry name" value="TRANSCRIPTION FACTOR BHLH041-RELATED-RELATED"/>
    <property type="match status" value="1"/>
</dbReference>
<evidence type="ECO:0000256" key="6">
    <source>
        <dbReference type="SAM" id="MobiDB-lite"/>
    </source>
</evidence>